<dbReference type="EMBL" id="JBHTJZ010000004">
    <property type="protein sequence ID" value="MFD0958197.1"/>
    <property type="molecule type" value="Genomic_DNA"/>
</dbReference>
<evidence type="ECO:0000313" key="7">
    <source>
        <dbReference type="Proteomes" id="UP001596989"/>
    </source>
</evidence>
<evidence type="ECO:0000313" key="6">
    <source>
        <dbReference type="EMBL" id="MFD0958197.1"/>
    </source>
</evidence>
<dbReference type="SUPFAM" id="SSF53649">
    <property type="entry name" value="Alkaline phosphatase-like"/>
    <property type="match status" value="1"/>
</dbReference>
<dbReference type="PROSITE" id="PS00149">
    <property type="entry name" value="SULFATASE_2"/>
    <property type="match status" value="1"/>
</dbReference>
<evidence type="ECO:0000256" key="3">
    <source>
        <dbReference type="ARBA" id="ARBA00022801"/>
    </source>
</evidence>
<keyword evidence="7" id="KW-1185">Reference proteome</keyword>
<reference evidence="7" key="1">
    <citation type="journal article" date="2019" name="Int. J. Syst. Evol. Microbiol.">
        <title>The Global Catalogue of Microorganisms (GCM) 10K type strain sequencing project: providing services to taxonomists for standard genome sequencing and annotation.</title>
        <authorList>
            <consortium name="The Broad Institute Genomics Platform"/>
            <consortium name="The Broad Institute Genome Sequencing Center for Infectious Disease"/>
            <person name="Wu L."/>
            <person name="Ma J."/>
        </authorList>
    </citation>
    <scope>NUCLEOTIDE SEQUENCE [LARGE SCALE GENOMIC DNA]</scope>
    <source>
        <strain evidence="7">CCUG 59129</strain>
    </source>
</reference>
<dbReference type="PROSITE" id="PS00523">
    <property type="entry name" value="SULFATASE_1"/>
    <property type="match status" value="1"/>
</dbReference>
<dbReference type="PANTHER" id="PTHR43108:SF6">
    <property type="entry name" value="N-SULPHOGLUCOSAMINE SULPHOHYDROLASE"/>
    <property type="match status" value="1"/>
</dbReference>
<dbReference type="InterPro" id="IPR000917">
    <property type="entry name" value="Sulfatase_N"/>
</dbReference>
<dbReference type="PANTHER" id="PTHR43108">
    <property type="entry name" value="N-ACETYLGLUCOSAMINE-6-SULFATASE FAMILY MEMBER"/>
    <property type="match status" value="1"/>
</dbReference>
<keyword evidence="3" id="KW-0378">Hydrolase</keyword>
<dbReference type="Pfam" id="PF00884">
    <property type="entry name" value="Sulfatase"/>
    <property type="match status" value="1"/>
</dbReference>
<dbReference type="InterPro" id="IPR017850">
    <property type="entry name" value="Alkaline_phosphatase_core_sf"/>
</dbReference>
<evidence type="ECO:0000259" key="5">
    <source>
        <dbReference type="Pfam" id="PF00884"/>
    </source>
</evidence>
<evidence type="ECO:0000256" key="4">
    <source>
        <dbReference type="ARBA" id="ARBA00023180"/>
    </source>
</evidence>
<keyword evidence="2" id="KW-0732">Signal</keyword>
<feature type="domain" description="Sulfatase N-terminal" evidence="5">
    <location>
        <begin position="6"/>
        <end position="344"/>
    </location>
</feature>
<accession>A0ABW3HL13</accession>
<evidence type="ECO:0000256" key="1">
    <source>
        <dbReference type="ARBA" id="ARBA00008779"/>
    </source>
</evidence>
<dbReference type="Proteomes" id="UP001596989">
    <property type="component" value="Unassembled WGS sequence"/>
</dbReference>
<gene>
    <name evidence="6" type="ORF">ACFQ2I_02205</name>
</gene>
<evidence type="ECO:0000256" key="2">
    <source>
        <dbReference type="ARBA" id="ARBA00022729"/>
    </source>
</evidence>
<comment type="caution">
    <text evidence="6">The sequence shown here is derived from an EMBL/GenBank/DDBJ whole genome shotgun (WGS) entry which is preliminary data.</text>
</comment>
<dbReference type="RefSeq" id="WP_377561851.1">
    <property type="nucleotide sequence ID" value="NZ_JBHTJZ010000004.1"/>
</dbReference>
<organism evidence="6 7">
    <name type="scientific">Paenibacillus chungangensis</name>
    <dbReference type="NCBI Taxonomy" id="696535"/>
    <lineage>
        <taxon>Bacteria</taxon>
        <taxon>Bacillati</taxon>
        <taxon>Bacillota</taxon>
        <taxon>Bacilli</taxon>
        <taxon>Bacillales</taxon>
        <taxon>Paenibacillaceae</taxon>
        <taxon>Paenibacillus</taxon>
    </lineage>
</organism>
<protein>
    <submittedName>
        <fullName evidence="6">Sulfatase</fullName>
    </submittedName>
</protein>
<dbReference type="CDD" id="cd16031">
    <property type="entry name" value="G6S_like"/>
    <property type="match status" value="1"/>
</dbReference>
<proteinExistence type="inferred from homology"/>
<dbReference type="Gene3D" id="3.40.720.10">
    <property type="entry name" value="Alkaline Phosphatase, subunit A"/>
    <property type="match status" value="1"/>
</dbReference>
<comment type="similarity">
    <text evidence="1">Belongs to the sulfatase family.</text>
</comment>
<dbReference type="InterPro" id="IPR024607">
    <property type="entry name" value="Sulfatase_CS"/>
</dbReference>
<sequence length="466" mass="54118">MATKQPNIVFIMSDDHAAHAMSCYGSKMNETPNIDRIANEGMRFNNCFCTNSICAPSRAVIMTGKYNHHCGVRTLNEPFDSRQQTVPKLLQEHGYQTAIIGKWHLGHGGYSDPAGFDYWNVFINQGLYHNPKMIEMGEEKVLEGYATDIVTDLSIDWIDNRDKDKPFLLYCHHKAPHRPWVPDEKHAHLYEDVHIPEPDTFNDDYSNRSEAAREAKMRMRDLRPKDLKEAVPEGLTEAEERSWRYQRYIKDYLRCVASVDDNVGRLLDYLDREGLTEDTIVVYTSDQGFFLGDHGWFDKRFMYEESLRMPFVIRYPQAIPAGTVSDQMILNVDFASTFLSYAGVPVPENMQGVNLQAVLGGESPADWRTSMYYRYWMHCDSEHNVYSHYGVRTHTHKLIYYYGEAYGLPGSQEIAVNPEWELFDLVKDPYELNNVYNQPEYQQTVLELKEELERLQRELGDEPVHS</sequence>
<name>A0ABW3HL13_9BACL</name>
<keyword evidence="4" id="KW-0325">Glycoprotein</keyword>